<dbReference type="EC" id="3.4.21.89" evidence="3 7"/>
<evidence type="ECO:0000313" key="9">
    <source>
        <dbReference type="EMBL" id="TSJ77017.1"/>
    </source>
</evidence>
<dbReference type="InterPro" id="IPR000223">
    <property type="entry name" value="Pept_S26A_signal_pept_1"/>
</dbReference>
<keyword evidence="7" id="KW-0645">Protease</keyword>
<feature type="transmembrane region" description="Helical" evidence="7">
    <location>
        <begin position="39"/>
        <end position="58"/>
    </location>
</feature>
<dbReference type="PRINTS" id="PR00727">
    <property type="entry name" value="LEADERPTASE"/>
</dbReference>
<name>A0A556QK74_9BACT</name>
<reference evidence="9 10" key="1">
    <citation type="submission" date="2019-07" db="EMBL/GenBank/DDBJ databases">
        <title>Description of 53C-WASEF.</title>
        <authorList>
            <person name="Pitt A."/>
            <person name="Hahn M.W."/>
        </authorList>
    </citation>
    <scope>NUCLEOTIDE SEQUENCE [LARGE SCALE GENOMIC DNA]</scope>
    <source>
        <strain evidence="9 10">53C-WASEF</strain>
    </source>
</reference>
<comment type="subcellular location">
    <subcellularLocation>
        <location evidence="7">Membrane</location>
        <topology evidence="7">Single-pass type II membrane protein</topology>
    </subcellularLocation>
</comment>
<comment type="similarity">
    <text evidence="2 7">Belongs to the peptidase S26 family.</text>
</comment>
<feature type="active site" evidence="6">
    <location>
        <position position="113"/>
    </location>
</feature>
<dbReference type="OrthoDB" id="9802919at2"/>
<keyword evidence="7" id="KW-0812">Transmembrane</keyword>
<organism evidence="9 10">
    <name type="scientific">Rariglobus hedericola</name>
    <dbReference type="NCBI Taxonomy" id="2597822"/>
    <lineage>
        <taxon>Bacteria</taxon>
        <taxon>Pseudomonadati</taxon>
        <taxon>Verrucomicrobiota</taxon>
        <taxon>Opitutia</taxon>
        <taxon>Opitutales</taxon>
        <taxon>Opitutaceae</taxon>
        <taxon>Rariglobus</taxon>
    </lineage>
</organism>
<dbReference type="Gene3D" id="2.10.109.10">
    <property type="entry name" value="Umud Fragment, subunit A"/>
    <property type="match status" value="1"/>
</dbReference>
<dbReference type="GO" id="GO:0004252">
    <property type="term" value="F:serine-type endopeptidase activity"/>
    <property type="evidence" value="ECO:0007669"/>
    <property type="project" value="InterPro"/>
</dbReference>
<evidence type="ECO:0000256" key="4">
    <source>
        <dbReference type="ARBA" id="ARBA00019232"/>
    </source>
</evidence>
<evidence type="ECO:0000256" key="5">
    <source>
        <dbReference type="ARBA" id="ARBA00022801"/>
    </source>
</evidence>
<comment type="catalytic activity">
    <reaction evidence="1 7">
        <text>Cleavage of hydrophobic, N-terminal signal or leader sequences from secreted and periplasmic proteins.</text>
        <dbReference type="EC" id="3.4.21.89"/>
    </reaction>
</comment>
<dbReference type="SUPFAM" id="SSF51306">
    <property type="entry name" value="LexA/Signal peptidase"/>
    <property type="match status" value="1"/>
</dbReference>
<dbReference type="Pfam" id="PF10502">
    <property type="entry name" value="Peptidase_S26"/>
    <property type="match status" value="1"/>
</dbReference>
<dbReference type="GO" id="GO:0016020">
    <property type="term" value="C:membrane"/>
    <property type="evidence" value="ECO:0007669"/>
    <property type="project" value="UniProtKB-SubCell"/>
</dbReference>
<keyword evidence="10" id="KW-1185">Reference proteome</keyword>
<comment type="caution">
    <text evidence="9">The sequence shown here is derived from an EMBL/GenBank/DDBJ whole genome shotgun (WGS) entry which is preliminary data.</text>
</comment>
<evidence type="ECO:0000256" key="2">
    <source>
        <dbReference type="ARBA" id="ARBA00009370"/>
    </source>
</evidence>
<evidence type="ECO:0000259" key="8">
    <source>
        <dbReference type="Pfam" id="PF10502"/>
    </source>
</evidence>
<dbReference type="GO" id="GO:0009003">
    <property type="term" value="F:signal peptidase activity"/>
    <property type="evidence" value="ECO:0007669"/>
    <property type="project" value="UniProtKB-EC"/>
</dbReference>
<evidence type="ECO:0000256" key="3">
    <source>
        <dbReference type="ARBA" id="ARBA00013208"/>
    </source>
</evidence>
<dbReference type="AlphaFoldDB" id="A0A556QK74"/>
<evidence type="ECO:0000256" key="7">
    <source>
        <dbReference type="RuleBase" id="RU362042"/>
    </source>
</evidence>
<dbReference type="EMBL" id="VMBG01000002">
    <property type="protein sequence ID" value="TSJ77017.1"/>
    <property type="molecule type" value="Genomic_DNA"/>
</dbReference>
<dbReference type="PANTHER" id="PTHR43390">
    <property type="entry name" value="SIGNAL PEPTIDASE I"/>
    <property type="match status" value="1"/>
</dbReference>
<accession>A0A556QK74</accession>
<protein>
    <recommendedName>
        <fullName evidence="4 7">Signal peptidase I</fullName>
        <ecNumber evidence="3 7">3.4.21.89</ecNumber>
    </recommendedName>
</protein>
<dbReference type="PROSITE" id="PS00760">
    <property type="entry name" value="SPASE_I_2"/>
    <property type="match status" value="1"/>
</dbReference>
<feature type="domain" description="Peptidase S26" evidence="8">
    <location>
        <begin position="38"/>
        <end position="197"/>
    </location>
</feature>
<keyword evidence="7" id="KW-1133">Transmembrane helix</keyword>
<dbReference type="Proteomes" id="UP000315648">
    <property type="component" value="Unassembled WGS sequence"/>
</dbReference>
<evidence type="ECO:0000313" key="10">
    <source>
        <dbReference type="Proteomes" id="UP000315648"/>
    </source>
</evidence>
<feature type="active site" evidence="6">
    <location>
        <position position="67"/>
    </location>
</feature>
<keyword evidence="5 7" id="KW-0378">Hydrolase</keyword>
<keyword evidence="7" id="KW-0472">Membrane</keyword>
<dbReference type="InterPro" id="IPR019757">
    <property type="entry name" value="Pept_S26A_signal_pept_1_Lys-AS"/>
</dbReference>
<dbReference type="InterPro" id="IPR019533">
    <property type="entry name" value="Peptidase_S26"/>
</dbReference>
<sequence length="208" mass="23108">MAAASGRDRQGERVIAGGESLGPTVKPAARHRVRTGLRVVERFFAIVGVCALIYHLFFDFGVMVSSSMSPALQGDNALTGDRVIFEKWTGLFRAPQRWEIHQFHTPEGLTVAKRVIGLPGERVSLRKGLLCINGSPVAVPERLKHLRYLPSGNLSKDREVECGTGYYVLGDDSRDSWDSRYEGVLAADRFTGRAWLILGPRSHWGFVR</sequence>
<dbReference type="NCBIfam" id="TIGR02227">
    <property type="entry name" value="sigpep_I_bact"/>
    <property type="match status" value="1"/>
</dbReference>
<evidence type="ECO:0000256" key="1">
    <source>
        <dbReference type="ARBA" id="ARBA00000677"/>
    </source>
</evidence>
<dbReference type="GO" id="GO:0006465">
    <property type="term" value="P:signal peptide processing"/>
    <property type="evidence" value="ECO:0007669"/>
    <property type="project" value="InterPro"/>
</dbReference>
<dbReference type="InterPro" id="IPR036286">
    <property type="entry name" value="LexA/Signal_pep-like_sf"/>
</dbReference>
<evidence type="ECO:0000256" key="6">
    <source>
        <dbReference type="PIRSR" id="PIRSR600223-1"/>
    </source>
</evidence>
<proteinExistence type="inferred from homology"/>
<dbReference type="CDD" id="cd06530">
    <property type="entry name" value="S26_SPase_I"/>
    <property type="match status" value="1"/>
</dbReference>
<gene>
    <name evidence="9" type="primary">lepB</name>
    <name evidence="9" type="ORF">FPL22_12975</name>
</gene>
<dbReference type="PANTHER" id="PTHR43390:SF1">
    <property type="entry name" value="CHLOROPLAST PROCESSING PEPTIDASE"/>
    <property type="match status" value="1"/>
</dbReference>